<dbReference type="EMBL" id="JMIH01000004">
    <property type="protein sequence ID" value="KEO75865.1"/>
    <property type="molecule type" value="Genomic_DNA"/>
</dbReference>
<organism evidence="1 2">
    <name type="scientific">Anditalea andensis</name>
    <dbReference type="NCBI Taxonomy" id="1048983"/>
    <lineage>
        <taxon>Bacteria</taxon>
        <taxon>Pseudomonadati</taxon>
        <taxon>Bacteroidota</taxon>
        <taxon>Cytophagia</taxon>
        <taxon>Cytophagales</taxon>
        <taxon>Cytophagaceae</taxon>
        <taxon>Anditalea</taxon>
    </lineage>
</organism>
<evidence type="ECO:0008006" key="3">
    <source>
        <dbReference type="Google" id="ProtNLM"/>
    </source>
</evidence>
<dbReference type="Proteomes" id="UP000027821">
    <property type="component" value="Unassembled WGS sequence"/>
</dbReference>
<evidence type="ECO:0000313" key="2">
    <source>
        <dbReference type="Proteomes" id="UP000027821"/>
    </source>
</evidence>
<keyword evidence="2" id="KW-1185">Reference proteome</keyword>
<evidence type="ECO:0000313" key="1">
    <source>
        <dbReference type="EMBL" id="KEO75865.1"/>
    </source>
</evidence>
<accession>A0A074L5T6</accession>
<dbReference type="Gene3D" id="2.40.160.10">
    <property type="entry name" value="Porin"/>
    <property type="match status" value="1"/>
</dbReference>
<gene>
    <name evidence="1" type="ORF">EL17_22865</name>
</gene>
<dbReference type="InterPro" id="IPR023614">
    <property type="entry name" value="Porin_dom_sf"/>
</dbReference>
<dbReference type="AlphaFoldDB" id="A0A074L5T6"/>
<dbReference type="Pfam" id="PF07396">
    <property type="entry name" value="Porin_O_P"/>
    <property type="match status" value="1"/>
</dbReference>
<sequence length="422" mass="48137">MAKGLLFYIKILLLFCTLGIYITPAMAQIIVDPEEENDTTQIMQAIPLAFSQVPYFTYGQGLGIMSPDSLFLMNIRFRMQNRAGFTFTEGENTQIEARVRRLRLRFDGFVYSPRLSYVIQLSFSRGDMDWDNTEFPNVIRDAMIFYRISPKLILGMGQTKLPGNRQRVNSSGDLQFVDRSIVNATLNVDRDFGIQATYSDRLFSNFYYVLRGAISSGEGRNIIATDGGLSYTGRVELLPLGRFERFGDYFEGDLIRERTPKVSIGISSSQNNNTLRTGGQIGTLLYEPTDMSTYMTDWLLKYQGFAFASEFLYRTSPMALTYNEEGNVRYVYTGLGQNYQASYIFYNDVEIAGRYTNLAPGSEINAMTPTIEHYTLGVTKYLKGHRVKIQSDLTYENRIFDPAAGRLNNNNWQLRFQVELGI</sequence>
<dbReference type="eggNOG" id="COG3746">
    <property type="taxonomic scope" value="Bacteria"/>
</dbReference>
<comment type="caution">
    <text evidence="1">The sequence shown here is derived from an EMBL/GenBank/DDBJ whole genome shotgun (WGS) entry which is preliminary data.</text>
</comment>
<reference evidence="1 2" key="1">
    <citation type="submission" date="2014-04" db="EMBL/GenBank/DDBJ databases">
        <title>Characterization and application of a salt tolerant electro-active bacterium.</title>
        <authorList>
            <person name="Yang L."/>
            <person name="Wei S."/>
            <person name="Tay Q.X.M."/>
        </authorList>
    </citation>
    <scope>NUCLEOTIDE SEQUENCE [LARGE SCALE GENOMIC DNA]</scope>
    <source>
        <strain evidence="1 2">LY1</strain>
    </source>
</reference>
<proteinExistence type="predicted"/>
<protein>
    <recommendedName>
        <fullName evidence="3">Porin</fullName>
    </recommendedName>
</protein>
<name>A0A074L5T6_9BACT</name>
<dbReference type="STRING" id="1048983.EL17_22865"/>
<dbReference type="InterPro" id="IPR010870">
    <property type="entry name" value="Porin_O/P"/>
</dbReference>